<sequence>MFIEASDRELMSVSVSPVQYANYLNWLNAPMSSNRGNAAVTGLWAPPPNPNMAEIRPGDVELRRILALHERAEFSGINESGFCSEASFEVSEQTRMELRTAEFNNWSHNDAQLMRYLRDMYVELNLTEPHMPVKTAELDRWLAAVYRRYNQVPFHNFKHAFMVAQMSYAIIWTADLNKHMTKLDQIVLITAAISHDLDHPGFNNAYQINAGTQLAIRYNDRSPLENHHASTTFEVLYGGGELNPFRHLGPARLTQLREGIIRFVTTAGLLRHQIKLRIVSKYIQIHHG</sequence>
<evidence type="ECO:0000256" key="2">
    <source>
        <dbReference type="ARBA" id="ARBA00022801"/>
    </source>
</evidence>
<dbReference type="PRINTS" id="PR00387">
    <property type="entry name" value="PDIESTERASE1"/>
</dbReference>
<feature type="binding site" evidence="4">
    <location>
        <position position="196"/>
    </location>
    <ligand>
        <name>Zn(2+)</name>
        <dbReference type="ChEBI" id="CHEBI:29105"/>
        <label>1</label>
    </ligand>
</feature>
<name>A0ABD2Q7A4_9PLAT</name>
<dbReference type="GO" id="GO:0016787">
    <property type="term" value="F:hydrolase activity"/>
    <property type="evidence" value="ECO:0007669"/>
    <property type="project" value="UniProtKB-KW"/>
</dbReference>
<keyword evidence="2" id="KW-0378">Hydrolase</keyword>
<feature type="binding site" evidence="4">
    <location>
        <position position="196"/>
    </location>
    <ligand>
        <name>Zn(2+)</name>
        <dbReference type="ChEBI" id="CHEBI:29105"/>
        <label>2</label>
    </ligand>
</feature>
<dbReference type="InterPro" id="IPR023174">
    <property type="entry name" value="PDEase_CS"/>
</dbReference>
<feature type="domain" description="PDEase" evidence="5">
    <location>
        <begin position="70"/>
        <end position="288"/>
    </location>
</feature>
<dbReference type="SUPFAM" id="SSF109604">
    <property type="entry name" value="HD-domain/PDEase-like"/>
    <property type="match status" value="1"/>
</dbReference>
<dbReference type="PROSITE" id="PS51845">
    <property type="entry name" value="PDEASE_I_2"/>
    <property type="match status" value="1"/>
</dbReference>
<dbReference type="InterPro" id="IPR023088">
    <property type="entry name" value="PDEase"/>
</dbReference>
<accession>A0ABD2Q7A4</accession>
<dbReference type="PANTHER" id="PTHR11347">
    <property type="entry name" value="CYCLIC NUCLEOTIDE PHOSPHODIESTERASE"/>
    <property type="match status" value="1"/>
</dbReference>
<dbReference type="InterPro" id="IPR003607">
    <property type="entry name" value="HD/PDEase_dom"/>
</dbReference>
<gene>
    <name evidence="6" type="primary">PDE2_1</name>
    <name evidence="6" type="ORF">Ciccas_005934</name>
</gene>
<reference evidence="6 7" key="1">
    <citation type="submission" date="2024-11" db="EMBL/GenBank/DDBJ databases">
        <title>Adaptive evolution of stress response genes in parasites aligns with host niche diversity.</title>
        <authorList>
            <person name="Hahn C."/>
            <person name="Resl P."/>
        </authorList>
    </citation>
    <scope>NUCLEOTIDE SEQUENCE [LARGE SCALE GENOMIC DNA]</scope>
    <source>
        <strain evidence="6">EGGRZ-B1_66</strain>
        <tissue evidence="6">Body</tissue>
    </source>
</reference>
<organism evidence="6 7">
    <name type="scientific">Cichlidogyrus casuarinus</name>
    <dbReference type="NCBI Taxonomy" id="1844966"/>
    <lineage>
        <taxon>Eukaryota</taxon>
        <taxon>Metazoa</taxon>
        <taxon>Spiralia</taxon>
        <taxon>Lophotrochozoa</taxon>
        <taxon>Platyhelminthes</taxon>
        <taxon>Monogenea</taxon>
        <taxon>Monopisthocotylea</taxon>
        <taxon>Dactylogyridea</taxon>
        <taxon>Ancyrocephalidae</taxon>
        <taxon>Cichlidogyrus</taxon>
    </lineage>
</organism>
<dbReference type="EMBL" id="JBJKFK010000753">
    <property type="protein sequence ID" value="KAL3315430.1"/>
    <property type="molecule type" value="Genomic_DNA"/>
</dbReference>
<evidence type="ECO:0000256" key="1">
    <source>
        <dbReference type="ARBA" id="ARBA00022723"/>
    </source>
</evidence>
<dbReference type="Gene3D" id="1.10.1300.10">
    <property type="entry name" value="3'5'-cyclic nucleotide phosphodiesterase, catalytic domain"/>
    <property type="match status" value="1"/>
</dbReference>
<proteinExistence type="predicted"/>
<feature type="active site" description="Proton donor" evidence="3">
    <location>
        <position position="155"/>
    </location>
</feature>
<keyword evidence="7" id="KW-1185">Reference proteome</keyword>
<dbReference type="InterPro" id="IPR036971">
    <property type="entry name" value="PDEase_catalytic_dom_sf"/>
</dbReference>
<protein>
    <submittedName>
        <fullName evidence="6">3',5'-cyclic-nucleotide phosphodiesterase</fullName>
    </submittedName>
</protein>
<dbReference type="PROSITE" id="PS00126">
    <property type="entry name" value="PDEASE_I_1"/>
    <property type="match status" value="1"/>
</dbReference>
<evidence type="ECO:0000256" key="4">
    <source>
        <dbReference type="PIRSR" id="PIRSR623088-3"/>
    </source>
</evidence>
<dbReference type="AlphaFoldDB" id="A0ABD2Q7A4"/>
<evidence type="ECO:0000256" key="3">
    <source>
        <dbReference type="PIRSR" id="PIRSR623088-1"/>
    </source>
</evidence>
<evidence type="ECO:0000313" key="7">
    <source>
        <dbReference type="Proteomes" id="UP001626550"/>
    </source>
</evidence>
<evidence type="ECO:0000313" key="6">
    <source>
        <dbReference type="EMBL" id="KAL3315430.1"/>
    </source>
</evidence>
<comment type="caution">
    <text evidence="6">The sequence shown here is derived from an EMBL/GenBank/DDBJ whole genome shotgun (WGS) entry which is preliminary data.</text>
</comment>
<dbReference type="CDD" id="cd00077">
    <property type="entry name" value="HDc"/>
    <property type="match status" value="1"/>
</dbReference>
<feature type="binding site" evidence="4">
    <location>
        <position position="159"/>
    </location>
    <ligand>
        <name>Zn(2+)</name>
        <dbReference type="ChEBI" id="CHEBI:29105"/>
        <label>1</label>
    </ligand>
</feature>
<feature type="binding site" evidence="4">
    <location>
        <position position="195"/>
    </location>
    <ligand>
        <name>Zn(2+)</name>
        <dbReference type="ChEBI" id="CHEBI:29105"/>
        <label>1</label>
    </ligand>
</feature>
<dbReference type="InterPro" id="IPR002073">
    <property type="entry name" value="PDEase_catalytic_dom"/>
</dbReference>
<evidence type="ECO:0000259" key="5">
    <source>
        <dbReference type="PROSITE" id="PS51845"/>
    </source>
</evidence>
<dbReference type="Proteomes" id="UP001626550">
    <property type="component" value="Unassembled WGS sequence"/>
</dbReference>
<dbReference type="Pfam" id="PF00233">
    <property type="entry name" value="PDEase_I"/>
    <property type="match status" value="1"/>
</dbReference>
<dbReference type="GO" id="GO:0046872">
    <property type="term" value="F:metal ion binding"/>
    <property type="evidence" value="ECO:0007669"/>
    <property type="project" value="UniProtKB-KW"/>
</dbReference>
<keyword evidence="1 4" id="KW-0479">Metal-binding</keyword>